<keyword evidence="2" id="KW-0732">Signal</keyword>
<dbReference type="GeneTree" id="ENSGT00940000163134"/>
<keyword evidence="1" id="KW-0645">Protease</keyword>
<sequence length="101" mass="11315">SSFLAVVGAPRGVKSCVFDRLRYSVKMGDRSVYKENTSVVVPVGRAFVHPKFSTVKVVQNDLALLRLHHPVNFTSNIQPICIPQENFQVEARTRFWGSLGL</sequence>
<proteinExistence type="predicted"/>
<dbReference type="AlphaFoldDB" id="A0A2K5MQH7"/>
<evidence type="ECO:0000256" key="2">
    <source>
        <dbReference type="ARBA" id="ARBA00022729"/>
    </source>
</evidence>
<keyword evidence="3" id="KW-0378">Hydrolase</keyword>
<evidence type="ECO:0000256" key="1">
    <source>
        <dbReference type="ARBA" id="ARBA00022670"/>
    </source>
</evidence>
<evidence type="ECO:0000256" key="4">
    <source>
        <dbReference type="ARBA" id="ARBA00023157"/>
    </source>
</evidence>
<keyword evidence="8" id="KW-1185">Reference proteome</keyword>
<evidence type="ECO:0000256" key="3">
    <source>
        <dbReference type="ARBA" id="ARBA00022801"/>
    </source>
</evidence>
<evidence type="ECO:0000256" key="5">
    <source>
        <dbReference type="ARBA" id="ARBA00023180"/>
    </source>
</evidence>
<reference evidence="7" key="2">
    <citation type="submission" date="2025-09" db="UniProtKB">
        <authorList>
            <consortium name="Ensembl"/>
        </authorList>
    </citation>
    <scope>IDENTIFICATION</scope>
</reference>
<dbReference type="InterPro" id="IPR009003">
    <property type="entry name" value="Peptidase_S1_PA"/>
</dbReference>
<dbReference type="GO" id="GO:0004252">
    <property type="term" value="F:serine-type endopeptidase activity"/>
    <property type="evidence" value="ECO:0007669"/>
    <property type="project" value="InterPro"/>
</dbReference>
<dbReference type="InterPro" id="IPR043504">
    <property type="entry name" value="Peptidase_S1_PA_chymotrypsin"/>
</dbReference>
<dbReference type="Pfam" id="PF00089">
    <property type="entry name" value="Trypsin"/>
    <property type="match status" value="1"/>
</dbReference>
<dbReference type="PANTHER" id="PTHR24253">
    <property type="entry name" value="TRANSMEMBRANE PROTEASE SERINE"/>
    <property type="match status" value="1"/>
</dbReference>
<name>A0A2K5MQH7_CERAT</name>
<dbReference type="Bgee" id="ENSCATG00000037103">
    <property type="expression patterns" value="Expressed in skeletal muscle tissue and 2 other cell types or tissues"/>
</dbReference>
<dbReference type="Gene3D" id="2.40.10.10">
    <property type="entry name" value="Trypsin-like serine proteases"/>
    <property type="match status" value="1"/>
</dbReference>
<accession>A0A2K5MQH7</accession>
<keyword evidence="4" id="KW-1015">Disulfide bond</keyword>
<feature type="domain" description="Peptidase S1" evidence="6">
    <location>
        <begin position="16"/>
        <end position="94"/>
    </location>
</feature>
<dbReference type="Proteomes" id="UP000233060">
    <property type="component" value="Unassembled WGS sequence"/>
</dbReference>
<keyword evidence="5" id="KW-0325">Glycoprotein</keyword>
<evidence type="ECO:0000313" key="8">
    <source>
        <dbReference type="Proteomes" id="UP000233060"/>
    </source>
</evidence>
<dbReference type="SUPFAM" id="SSF50494">
    <property type="entry name" value="Trypsin-like serine proteases"/>
    <property type="match status" value="1"/>
</dbReference>
<dbReference type="PANTHER" id="PTHR24253:SF159">
    <property type="entry name" value="SERINE PROTEASE 42"/>
    <property type="match status" value="1"/>
</dbReference>
<protein>
    <recommendedName>
        <fullName evidence="6">Peptidase S1 domain-containing protein</fullName>
    </recommendedName>
</protein>
<organism evidence="7 8">
    <name type="scientific">Cercocebus atys</name>
    <name type="common">Sooty mangabey</name>
    <name type="synonym">Cercocebus torquatus atys</name>
    <dbReference type="NCBI Taxonomy" id="9531"/>
    <lineage>
        <taxon>Eukaryota</taxon>
        <taxon>Metazoa</taxon>
        <taxon>Chordata</taxon>
        <taxon>Craniata</taxon>
        <taxon>Vertebrata</taxon>
        <taxon>Euteleostomi</taxon>
        <taxon>Mammalia</taxon>
        <taxon>Eutheria</taxon>
        <taxon>Euarchontoglires</taxon>
        <taxon>Primates</taxon>
        <taxon>Haplorrhini</taxon>
        <taxon>Catarrhini</taxon>
        <taxon>Cercopithecidae</taxon>
        <taxon>Cercopithecinae</taxon>
        <taxon>Cercocebus</taxon>
    </lineage>
</organism>
<evidence type="ECO:0000259" key="6">
    <source>
        <dbReference type="Pfam" id="PF00089"/>
    </source>
</evidence>
<dbReference type="InterPro" id="IPR001254">
    <property type="entry name" value="Trypsin_dom"/>
</dbReference>
<reference evidence="7" key="1">
    <citation type="submission" date="2025-08" db="UniProtKB">
        <authorList>
            <consortium name="Ensembl"/>
        </authorList>
    </citation>
    <scope>IDENTIFICATION</scope>
</reference>
<dbReference type="GO" id="GO:0006508">
    <property type="term" value="P:proteolysis"/>
    <property type="evidence" value="ECO:0007669"/>
    <property type="project" value="UniProtKB-KW"/>
</dbReference>
<evidence type="ECO:0000313" key="7">
    <source>
        <dbReference type="Ensembl" id="ENSCATP00000027461.1"/>
    </source>
</evidence>
<dbReference type="Ensembl" id="ENSCATT00000051706.1">
    <property type="protein sequence ID" value="ENSCATP00000027461.1"/>
    <property type="gene ID" value="ENSCATG00000037103.1"/>
</dbReference>